<gene>
    <name evidence="2" type="ORF">D0809_03390</name>
    <name evidence="1" type="ORF">EV142_101511</name>
</gene>
<dbReference type="Proteomes" id="UP000295270">
    <property type="component" value="Unassembled WGS sequence"/>
</dbReference>
<reference evidence="1" key="3">
    <citation type="submission" date="2019-03" db="EMBL/GenBank/DDBJ databases">
        <authorList>
            <person name="Whitman W."/>
            <person name="Huntemann M."/>
            <person name="Clum A."/>
            <person name="Pillay M."/>
            <person name="Palaniappan K."/>
            <person name="Varghese N."/>
            <person name="Mikhailova N."/>
            <person name="Stamatis D."/>
            <person name="Reddy T."/>
            <person name="Daum C."/>
            <person name="Shapiro N."/>
            <person name="Ivanova N."/>
            <person name="Kyrpides N."/>
            <person name="Woyke T."/>
        </authorList>
    </citation>
    <scope>NUCLEOTIDE SEQUENCE</scope>
    <source>
        <strain evidence="1">P5626</strain>
    </source>
</reference>
<evidence type="ECO:0000313" key="2">
    <source>
        <dbReference type="EMBL" id="TEB46051.1"/>
    </source>
</evidence>
<evidence type="ECO:0000313" key="3">
    <source>
        <dbReference type="Proteomes" id="UP000295270"/>
    </source>
</evidence>
<dbReference type="Proteomes" id="UP000298340">
    <property type="component" value="Unassembled WGS sequence"/>
</dbReference>
<sequence length="135" mass="15963">MSGYLGGFNVESIEFSDFDFTKFDISEINEKHFENKELKDFLKQSNFNSNEKEEFEQKINHTYSIKLQDGIFFYIDNIENGDVLAVDIAGNCYLLIHDPYKVIKIYNKEEFFSKLKANSLVKDTIEKYDYYSQNI</sequence>
<dbReference type="AlphaFoldDB" id="A0A4Y7UIM1"/>
<reference evidence="1 3" key="1">
    <citation type="journal article" date="2015" name="Stand. Genomic Sci.">
        <title>Genomic Encyclopedia of Bacterial and Archaeal Type Strains, Phase III: the genomes of soil and plant-associated and newly described type strains.</title>
        <authorList>
            <person name="Whitman W.B."/>
            <person name="Woyke T."/>
            <person name="Klenk H.P."/>
            <person name="Zhou Y."/>
            <person name="Lilburn T.G."/>
            <person name="Beck B.J."/>
            <person name="De Vos P."/>
            <person name="Vandamme P."/>
            <person name="Eisen J.A."/>
            <person name="Garrity G."/>
            <person name="Hugenholtz P."/>
            <person name="Kyrpides N.C."/>
        </authorList>
    </citation>
    <scope>NUCLEOTIDE SEQUENCE [LARGE SCALE GENOMIC DNA]</scope>
    <source>
        <strain evidence="1 3">P5626</strain>
    </source>
</reference>
<dbReference type="EMBL" id="QWDN01000001">
    <property type="protein sequence ID" value="TEB46051.1"/>
    <property type="molecule type" value="Genomic_DNA"/>
</dbReference>
<protein>
    <recommendedName>
        <fullName evidence="5">SMI1/KNR4 family protein</fullName>
    </recommendedName>
</protein>
<evidence type="ECO:0000313" key="1">
    <source>
        <dbReference type="EMBL" id="TCN60932.1"/>
    </source>
</evidence>
<comment type="caution">
    <text evidence="2">The sequence shown here is derived from an EMBL/GenBank/DDBJ whole genome shotgun (WGS) entry which is preliminary data.</text>
</comment>
<proteinExistence type="predicted"/>
<dbReference type="RefSeq" id="WP_132032358.1">
    <property type="nucleotide sequence ID" value="NZ_QWDN01000001.1"/>
</dbReference>
<name>A0A4Y7UIM1_9FLAO</name>
<reference evidence="2 4" key="2">
    <citation type="journal article" date="2018" name="Syst. Appl. Microbiol.">
        <title>Flavobacterium circumlabens sp. nov. and Flavobacterium cupreum sp. nov., two psychrotrophic species isolated from Antarctic environmental samples.</title>
        <authorList>
            <person name="Kralova S."/>
            <person name="Busse H.J."/>
            <person name="Svec P."/>
            <person name="Maslanova I."/>
            <person name="Stankova E."/>
            <person name="Bartak M."/>
            <person name="Sedlacek I."/>
        </authorList>
    </citation>
    <scope>NUCLEOTIDE SEQUENCE [LARGE SCALE GENOMIC DNA]</scope>
    <source>
        <strain evidence="2 4">CCM 8828</strain>
    </source>
</reference>
<dbReference type="OrthoDB" id="665151at2"/>
<dbReference type="EMBL" id="SLWA01000001">
    <property type="protein sequence ID" value="TCN60932.1"/>
    <property type="molecule type" value="Genomic_DNA"/>
</dbReference>
<accession>A0A4Y7UIM1</accession>
<keyword evidence="3" id="KW-1185">Reference proteome</keyword>
<evidence type="ECO:0008006" key="5">
    <source>
        <dbReference type="Google" id="ProtNLM"/>
    </source>
</evidence>
<organism evidence="2 4">
    <name type="scientific">Flavobacterium circumlabens</name>
    <dbReference type="NCBI Taxonomy" id="2133765"/>
    <lineage>
        <taxon>Bacteria</taxon>
        <taxon>Pseudomonadati</taxon>
        <taxon>Bacteroidota</taxon>
        <taxon>Flavobacteriia</taxon>
        <taxon>Flavobacteriales</taxon>
        <taxon>Flavobacteriaceae</taxon>
        <taxon>Flavobacterium</taxon>
    </lineage>
</organism>
<evidence type="ECO:0000313" key="4">
    <source>
        <dbReference type="Proteomes" id="UP000298340"/>
    </source>
</evidence>